<dbReference type="EMBL" id="CADCVN010000177">
    <property type="protein sequence ID" value="CAA9471952.1"/>
    <property type="molecule type" value="Genomic_DNA"/>
</dbReference>
<sequence length="41" mass="4823">MKIAIDSTYLYSYFYRTFSKRANCGNAKNNPVENNEQSRNN</sequence>
<organism evidence="1">
    <name type="scientific">uncultured Segetibacter sp</name>
    <dbReference type="NCBI Taxonomy" id="481133"/>
    <lineage>
        <taxon>Bacteria</taxon>
        <taxon>Pseudomonadati</taxon>
        <taxon>Bacteroidota</taxon>
        <taxon>Chitinophagia</taxon>
        <taxon>Chitinophagales</taxon>
        <taxon>Chitinophagaceae</taxon>
        <taxon>Segetibacter</taxon>
        <taxon>environmental samples</taxon>
    </lineage>
</organism>
<proteinExistence type="predicted"/>
<gene>
    <name evidence="1" type="ORF">AVDCRST_MAG96-469</name>
</gene>
<dbReference type="AlphaFoldDB" id="A0A6J4RGD4"/>
<protein>
    <submittedName>
        <fullName evidence="1">Uncharacterized protein</fullName>
    </submittedName>
</protein>
<reference evidence="1" key="1">
    <citation type="submission" date="2020-02" db="EMBL/GenBank/DDBJ databases">
        <authorList>
            <person name="Meier V. D."/>
        </authorList>
    </citation>
    <scope>NUCLEOTIDE SEQUENCE</scope>
    <source>
        <strain evidence="1">AVDCRST_MAG96</strain>
    </source>
</reference>
<evidence type="ECO:0000313" key="1">
    <source>
        <dbReference type="EMBL" id="CAA9471952.1"/>
    </source>
</evidence>
<name>A0A6J4RGD4_9BACT</name>
<accession>A0A6J4RGD4</accession>